<evidence type="ECO:0000313" key="2">
    <source>
        <dbReference type="Proteomes" id="UP000031643"/>
    </source>
</evidence>
<organism evidence="1 2">
    <name type="scientific">Methyloceanibacter caenitepidi</name>
    <dbReference type="NCBI Taxonomy" id="1384459"/>
    <lineage>
        <taxon>Bacteria</taxon>
        <taxon>Pseudomonadati</taxon>
        <taxon>Pseudomonadota</taxon>
        <taxon>Alphaproteobacteria</taxon>
        <taxon>Hyphomicrobiales</taxon>
        <taxon>Hyphomicrobiaceae</taxon>
        <taxon>Methyloceanibacter</taxon>
    </lineage>
</organism>
<dbReference type="Proteomes" id="UP000031643">
    <property type="component" value="Chromosome"/>
</dbReference>
<protein>
    <submittedName>
        <fullName evidence="1">Uncharacterized protein</fullName>
    </submittedName>
</protein>
<proteinExistence type="predicted"/>
<gene>
    <name evidence="1" type="ORF">GL4_2061</name>
</gene>
<dbReference type="STRING" id="1384459.GL4_2061"/>
<dbReference type="KEGG" id="mcg:GL4_2061"/>
<evidence type="ECO:0000313" key="1">
    <source>
        <dbReference type="EMBL" id="BAQ17506.1"/>
    </source>
</evidence>
<dbReference type="AlphaFoldDB" id="A0A0A8K403"/>
<dbReference type="HOGENOM" id="CLU_3235881_0_0_5"/>
<reference evidence="1 2" key="1">
    <citation type="submission" date="2014-09" db="EMBL/GenBank/DDBJ databases">
        <title>Genome sequencing of Methyloceanibacter caenitepidi Gela4.</title>
        <authorList>
            <person name="Takeuchi M."/>
            <person name="Susumu S."/>
            <person name="Kamagata Y."/>
            <person name="Oshima K."/>
            <person name="Hattori M."/>
            <person name="Iwasaki W."/>
        </authorList>
    </citation>
    <scope>NUCLEOTIDE SEQUENCE [LARGE SCALE GENOMIC DNA]</scope>
    <source>
        <strain evidence="1 2">Gela4</strain>
    </source>
</reference>
<dbReference type="EMBL" id="AP014648">
    <property type="protein sequence ID" value="BAQ17506.1"/>
    <property type="molecule type" value="Genomic_DNA"/>
</dbReference>
<name>A0A0A8K403_9HYPH</name>
<sequence length="43" mass="4895">MVRLCNFDVVFREVIEALRGQATAISVRSERRTHATATKKIGY</sequence>
<keyword evidence="2" id="KW-1185">Reference proteome</keyword>
<accession>A0A0A8K403</accession>